<dbReference type="Proteomes" id="UP000629603">
    <property type="component" value="Segment"/>
</dbReference>
<dbReference type="EMBL" id="MN988521">
    <property type="protein sequence ID" value="QIG71142.1"/>
    <property type="molecule type" value="Genomic_DNA"/>
</dbReference>
<keyword evidence="2" id="KW-1185">Reference proteome</keyword>
<evidence type="ECO:0000313" key="1">
    <source>
        <dbReference type="EMBL" id="QIG71142.1"/>
    </source>
</evidence>
<accession>A0A7S5R4U5</accession>
<proteinExistence type="predicted"/>
<reference evidence="1 2" key="1">
    <citation type="submission" date="2020-01" db="EMBL/GenBank/DDBJ databases">
        <title>Patterns of diversity and host range of bacteriophage communities associated with bean-nodulatin bacteria.</title>
        <authorList>
            <person name="Vann Cauwenberghe J."/>
            <person name="Santamaria R.I."/>
            <person name="Bustos P."/>
            <person name="Juarez S."/>
            <person name="Gonzalez V."/>
        </authorList>
    </citation>
    <scope>NUCLEOTIDE SEQUENCE [LARGE SCALE GENOMIC DNA]</scope>
</reference>
<evidence type="ECO:0000313" key="2">
    <source>
        <dbReference type="Proteomes" id="UP000629603"/>
    </source>
</evidence>
<protein>
    <submittedName>
        <fullName evidence="1">Uncharacterized protein</fullName>
    </submittedName>
</protein>
<gene>
    <name evidence="1" type="ORF">EVB93_035</name>
</gene>
<name>A0A7S5R4U5_9CAUD</name>
<organism evidence="1 2">
    <name type="scientific">Rhizobium phage RHph_TM30</name>
    <dbReference type="NCBI Taxonomy" id="2509764"/>
    <lineage>
        <taxon>Viruses</taxon>
        <taxon>Duplodnaviria</taxon>
        <taxon>Heunggongvirae</taxon>
        <taxon>Uroviricota</taxon>
        <taxon>Caudoviricetes</taxon>
        <taxon>Kleczkowskaviridae</taxon>
        <taxon>Cuauhnahuacvirus</taxon>
        <taxon>Cuauhnahuacvirus TM30</taxon>
    </lineage>
</organism>
<sequence>MSSQSGGSGFVCESMSPQRMPNMKAFKPFCLCCVGKVYRKGYVLSKAKSRFKNRRLHRGKPRYKDHRA</sequence>